<dbReference type="EMBL" id="JAEPRA010000012">
    <property type="protein sequence ID" value="KAG2177589.1"/>
    <property type="molecule type" value="Genomic_DNA"/>
</dbReference>
<sequence>MDPGLPEKYPLPSWWLQNAKNPLSDFQSTPDLPHETDILIIGAGYTGASTAYHLSKLIGKDVQVTVLDARGVAEGATGRNGGHLIPYNHRNILRDVELFGEDYALWRRDLEWANVQEIASFLYDEGIADIAEVQKGDNVMAYCTEETWEIAKQEVAFVKKHNREWGMCEVWEQQEARQRLRSPDVLGAIKIEAYQMFPAKWIWEVFQRLIKAKAVHLYTQTPVTAVKSTPTGKWAVHTENKGTILATTVIHCTNGWMGHLLPELREVCFPVSEQVMALKLPNQIWKERGFVWHSVAHYLIQRDKDNIVIVGGGRSTSDGRNRPFVDHETMDFLGTGLGGMIRANDSSIYPVLHTDIRQFVRSHFPNEAWPEYEEAEWAGVQGYTKDHLPYIGPLEHAPNQFVSAGYNGHGEDMLFCYAGHFVMFRR</sequence>
<dbReference type="InterPro" id="IPR036188">
    <property type="entry name" value="FAD/NAD-bd_sf"/>
</dbReference>
<organism evidence="2 3">
    <name type="scientific">Umbelopsis vinacea</name>
    <dbReference type="NCBI Taxonomy" id="44442"/>
    <lineage>
        <taxon>Eukaryota</taxon>
        <taxon>Fungi</taxon>
        <taxon>Fungi incertae sedis</taxon>
        <taxon>Mucoromycota</taxon>
        <taxon>Mucoromycotina</taxon>
        <taxon>Umbelopsidomycetes</taxon>
        <taxon>Umbelopsidales</taxon>
        <taxon>Umbelopsidaceae</taxon>
        <taxon>Umbelopsis</taxon>
    </lineage>
</organism>
<keyword evidence="3" id="KW-1185">Reference proteome</keyword>
<evidence type="ECO:0000259" key="1">
    <source>
        <dbReference type="Pfam" id="PF01266"/>
    </source>
</evidence>
<proteinExistence type="predicted"/>
<evidence type="ECO:0000313" key="2">
    <source>
        <dbReference type="EMBL" id="KAG2177589.1"/>
    </source>
</evidence>
<dbReference type="PANTHER" id="PTHR13847">
    <property type="entry name" value="SARCOSINE DEHYDROGENASE-RELATED"/>
    <property type="match status" value="1"/>
</dbReference>
<reference evidence="2" key="1">
    <citation type="submission" date="2020-12" db="EMBL/GenBank/DDBJ databases">
        <title>Metabolic potential, ecology and presence of endohyphal bacteria is reflected in genomic diversity of Mucoromycotina.</title>
        <authorList>
            <person name="Muszewska A."/>
            <person name="Okrasinska A."/>
            <person name="Steczkiewicz K."/>
            <person name="Drgas O."/>
            <person name="Orlowska M."/>
            <person name="Perlinska-Lenart U."/>
            <person name="Aleksandrzak-Piekarczyk T."/>
            <person name="Szatraj K."/>
            <person name="Zielenkiewicz U."/>
            <person name="Pilsyk S."/>
            <person name="Malc E."/>
            <person name="Mieczkowski P."/>
            <person name="Kruszewska J.S."/>
            <person name="Biernat P."/>
            <person name="Pawlowska J."/>
        </authorList>
    </citation>
    <scope>NUCLEOTIDE SEQUENCE</scope>
    <source>
        <strain evidence="2">WA0000051536</strain>
    </source>
</reference>
<feature type="domain" description="FAD dependent oxidoreductase" evidence="1">
    <location>
        <begin position="37"/>
        <end position="410"/>
    </location>
</feature>
<dbReference type="SUPFAM" id="SSF51905">
    <property type="entry name" value="FAD/NAD(P)-binding domain"/>
    <property type="match status" value="1"/>
</dbReference>
<evidence type="ECO:0000313" key="3">
    <source>
        <dbReference type="Proteomes" id="UP000612746"/>
    </source>
</evidence>
<dbReference type="AlphaFoldDB" id="A0A8H7PQA5"/>
<dbReference type="OrthoDB" id="429143at2759"/>
<comment type="caution">
    <text evidence="2">The sequence shown here is derived from an EMBL/GenBank/DDBJ whole genome shotgun (WGS) entry which is preliminary data.</text>
</comment>
<dbReference type="PANTHER" id="PTHR13847:SF260">
    <property type="entry name" value="FAD DEPENDENT OXIDOREDUCTASE DOMAIN-CONTAINING PROTEIN"/>
    <property type="match status" value="1"/>
</dbReference>
<dbReference type="Pfam" id="PF01266">
    <property type="entry name" value="DAO"/>
    <property type="match status" value="1"/>
</dbReference>
<protein>
    <recommendedName>
        <fullName evidence="1">FAD dependent oxidoreductase domain-containing protein</fullName>
    </recommendedName>
</protein>
<gene>
    <name evidence="2" type="ORF">INT44_008101</name>
</gene>
<dbReference type="Gene3D" id="3.30.9.10">
    <property type="entry name" value="D-Amino Acid Oxidase, subunit A, domain 2"/>
    <property type="match status" value="1"/>
</dbReference>
<name>A0A8H7PQA5_9FUNG</name>
<dbReference type="GO" id="GO:0005737">
    <property type="term" value="C:cytoplasm"/>
    <property type="evidence" value="ECO:0007669"/>
    <property type="project" value="TreeGrafter"/>
</dbReference>
<dbReference type="Gene3D" id="3.50.50.60">
    <property type="entry name" value="FAD/NAD(P)-binding domain"/>
    <property type="match status" value="1"/>
</dbReference>
<dbReference type="InterPro" id="IPR006076">
    <property type="entry name" value="FAD-dep_OxRdtase"/>
</dbReference>
<accession>A0A8H7PQA5</accession>
<dbReference type="Proteomes" id="UP000612746">
    <property type="component" value="Unassembled WGS sequence"/>
</dbReference>